<dbReference type="CDD" id="cd05233">
    <property type="entry name" value="SDR_c"/>
    <property type="match status" value="1"/>
</dbReference>
<dbReference type="InterPro" id="IPR057326">
    <property type="entry name" value="KR_dom"/>
</dbReference>
<dbReference type="EMBL" id="JAWSTH010000102">
    <property type="protein sequence ID" value="MDW5597767.1"/>
    <property type="molecule type" value="Genomic_DNA"/>
</dbReference>
<evidence type="ECO:0000313" key="4">
    <source>
        <dbReference type="EMBL" id="MDW5597767.1"/>
    </source>
</evidence>
<dbReference type="Proteomes" id="UP001284601">
    <property type="component" value="Unassembled WGS sequence"/>
</dbReference>
<dbReference type="RefSeq" id="WP_318600234.1">
    <property type="nucleotide sequence ID" value="NZ_JAWSTH010000102.1"/>
</dbReference>
<feature type="domain" description="Ketoreductase" evidence="3">
    <location>
        <begin position="7"/>
        <end position="185"/>
    </location>
</feature>
<evidence type="ECO:0000256" key="2">
    <source>
        <dbReference type="ARBA" id="ARBA00023002"/>
    </source>
</evidence>
<name>A0ABU4HWS1_9ACTN</name>
<dbReference type="InterPro" id="IPR020904">
    <property type="entry name" value="Sc_DH/Rdtase_CS"/>
</dbReference>
<dbReference type="InterPro" id="IPR002347">
    <property type="entry name" value="SDR_fam"/>
</dbReference>
<dbReference type="Pfam" id="PF13561">
    <property type="entry name" value="adh_short_C2"/>
    <property type="match status" value="1"/>
</dbReference>
<dbReference type="InterPro" id="IPR051122">
    <property type="entry name" value="SDR_DHRS6-like"/>
</dbReference>
<dbReference type="PANTHER" id="PTHR43477:SF1">
    <property type="entry name" value="DIHYDROANTICAPSIN 7-DEHYDROGENASE"/>
    <property type="match status" value="1"/>
</dbReference>
<dbReference type="PANTHER" id="PTHR43477">
    <property type="entry name" value="DIHYDROANTICAPSIN 7-DEHYDROGENASE"/>
    <property type="match status" value="1"/>
</dbReference>
<organism evidence="4 5">
    <name type="scientific">Conexibacter stalactiti</name>
    <dbReference type="NCBI Taxonomy" id="1940611"/>
    <lineage>
        <taxon>Bacteria</taxon>
        <taxon>Bacillati</taxon>
        <taxon>Actinomycetota</taxon>
        <taxon>Thermoleophilia</taxon>
        <taxon>Solirubrobacterales</taxon>
        <taxon>Conexibacteraceae</taxon>
        <taxon>Conexibacter</taxon>
    </lineage>
</organism>
<reference evidence="5" key="1">
    <citation type="submission" date="2023-07" db="EMBL/GenBank/DDBJ databases">
        <title>Conexibacter stalactiti sp. nov., isolated from stalactites in a lava cave and emended description of the genus Conexibacter.</title>
        <authorList>
            <person name="Lee S.D."/>
        </authorList>
    </citation>
    <scope>NUCLEOTIDE SEQUENCE [LARGE SCALE GENOMIC DNA]</scope>
    <source>
        <strain evidence="5">KCTC 39840</strain>
    </source>
</reference>
<reference evidence="4 5" key="2">
    <citation type="submission" date="2023-10" db="EMBL/GenBank/DDBJ databases">
        <authorList>
            <person name="Han X.F."/>
        </authorList>
    </citation>
    <scope>NUCLEOTIDE SEQUENCE [LARGE SCALE GENOMIC DNA]</scope>
    <source>
        <strain evidence="4 5">KCTC 39840</strain>
    </source>
</reference>
<evidence type="ECO:0000313" key="5">
    <source>
        <dbReference type="Proteomes" id="UP001284601"/>
    </source>
</evidence>
<comment type="similarity">
    <text evidence="1">Belongs to the short-chain dehydrogenases/reductases (SDR) family.</text>
</comment>
<dbReference type="PROSITE" id="PS00061">
    <property type="entry name" value="ADH_SHORT"/>
    <property type="match status" value="1"/>
</dbReference>
<dbReference type="NCBIfam" id="NF005559">
    <property type="entry name" value="PRK07231.1"/>
    <property type="match status" value="1"/>
</dbReference>
<evidence type="ECO:0000256" key="1">
    <source>
        <dbReference type="ARBA" id="ARBA00006484"/>
    </source>
</evidence>
<comment type="caution">
    <text evidence="4">The sequence shown here is derived from an EMBL/GenBank/DDBJ whole genome shotgun (WGS) entry which is preliminary data.</text>
</comment>
<dbReference type="PRINTS" id="PR00081">
    <property type="entry name" value="GDHRDH"/>
</dbReference>
<keyword evidence="2 4" id="KW-0560">Oxidoreductase</keyword>
<dbReference type="GO" id="GO:0047936">
    <property type="term" value="F:glucose 1-dehydrogenase [NAD(P)+] activity"/>
    <property type="evidence" value="ECO:0007669"/>
    <property type="project" value="UniProtKB-EC"/>
</dbReference>
<accession>A0ABU4HWS1</accession>
<proteinExistence type="inferred from homology"/>
<dbReference type="EC" id="1.1.1.47" evidence="4"/>
<keyword evidence="5" id="KW-1185">Reference proteome</keyword>
<sequence>MNRFENKIALVTGGSSGIGRRTVERFVAEGATVITTGSSPASVERTRTELGDAVTVLPADALDLAAQRRLAATIAERFGALDVVVLNAGVSDWRPLEQWDEAGFDRVFDVNVKAPFFLLQALLPQLRRGAAVVVTASNSALGGFPGGSVYGASKAAISLMARSWAAELLTRGIRVNVVHPGPTDTPLFAKLGIPAEHREAAMRDVVAGVPIGRMGDPAEIAAAIAFLASDEAAFASGSELVVDGGVTRVHAAG</sequence>
<dbReference type="Gene3D" id="3.40.50.720">
    <property type="entry name" value="NAD(P)-binding Rossmann-like Domain"/>
    <property type="match status" value="1"/>
</dbReference>
<evidence type="ECO:0000259" key="3">
    <source>
        <dbReference type="SMART" id="SM00822"/>
    </source>
</evidence>
<dbReference type="SUPFAM" id="SSF51735">
    <property type="entry name" value="NAD(P)-binding Rossmann-fold domains"/>
    <property type="match status" value="1"/>
</dbReference>
<dbReference type="InterPro" id="IPR036291">
    <property type="entry name" value="NAD(P)-bd_dom_sf"/>
</dbReference>
<dbReference type="SMART" id="SM00822">
    <property type="entry name" value="PKS_KR"/>
    <property type="match status" value="1"/>
</dbReference>
<gene>
    <name evidence="4" type="ORF">R7226_25670</name>
</gene>
<protein>
    <submittedName>
        <fullName evidence="4">Glucose 1-dehydrogenase</fullName>
        <ecNumber evidence="4">1.1.1.47</ecNumber>
    </submittedName>
</protein>